<proteinExistence type="predicted"/>
<feature type="region of interest" description="Disordered" evidence="1">
    <location>
        <begin position="1"/>
        <end position="23"/>
    </location>
</feature>
<organism evidence="2">
    <name type="scientific">Anguilla anguilla</name>
    <name type="common">European freshwater eel</name>
    <name type="synonym">Muraena anguilla</name>
    <dbReference type="NCBI Taxonomy" id="7936"/>
    <lineage>
        <taxon>Eukaryota</taxon>
        <taxon>Metazoa</taxon>
        <taxon>Chordata</taxon>
        <taxon>Craniata</taxon>
        <taxon>Vertebrata</taxon>
        <taxon>Euteleostomi</taxon>
        <taxon>Actinopterygii</taxon>
        <taxon>Neopterygii</taxon>
        <taxon>Teleostei</taxon>
        <taxon>Anguilliformes</taxon>
        <taxon>Anguillidae</taxon>
        <taxon>Anguilla</taxon>
    </lineage>
</organism>
<evidence type="ECO:0000313" key="2">
    <source>
        <dbReference type="EMBL" id="JAH05721.1"/>
    </source>
</evidence>
<accession>A0A0E9PM59</accession>
<name>A0A0E9PM59_ANGAN</name>
<dbReference type="EMBL" id="GBXM01102856">
    <property type="protein sequence ID" value="JAH05721.1"/>
    <property type="molecule type" value="Transcribed_RNA"/>
</dbReference>
<protein>
    <submittedName>
        <fullName evidence="2">Uncharacterized protein</fullName>
    </submittedName>
</protein>
<reference evidence="2" key="1">
    <citation type="submission" date="2014-11" db="EMBL/GenBank/DDBJ databases">
        <authorList>
            <person name="Amaro Gonzalez C."/>
        </authorList>
    </citation>
    <scope>NUCLEOTIDE SEQUENCE</scope>
</reference>
<dbReference type="AlphaFoldDB" id="A0A0E9PM59"/>
<sequence>MEPSVTELSQSFWPQCSGPSVTD</sequence>
<evidence type="ECO:0000256" key="1">
    <source>
        <dbReference type="SAM" id="MobiDB-lite"/>
    </source>
</evidence>
<reference evidence="2" key="2">
    <citation type="journal article" date="2015" name="Fish Shellfish Immunol.">
        <title>Early steps in the European eel (Anguilla anguilla)-Vibrio vulnificus interaction in the gills: Role of the RtxA13 toxin.</title>
        <authorList>
            <person name="Callol A."/>
            <person name="Pajuelo D."/>
            <person name="Ebbesson L."/>
            <person name="Teles M."/>
            <person name="MacKenzie S."/>
            <person name="Amaro C."/>
        </authorList>
    </citation>
    <scope>NUCLEOTIDE SEQUENCE</scope>
</reference>